<gene>
    <name evidence="1" type="ORF">RHMOL_Rhmol05G0136700</name>
</gene>
<dbReference type="EMBL" id="CM046392">
    <property type="protein sequence ID" value="KAI8554959.1"/>
    <property type="molecule type" value="Genomic_DNA"/>
</dbReference>
<evidence type="ECO:0000313" key="1">
    <source>
        <dbReference type="EMBL" id="KAI8554959.1"/>
    </source>
</evidence>
<name>A0ACC0NPY7_RHOML</name>
<organism evidence="1 2">
    <name type="scientific">Rhododendron molle</name>
    <name type="common">Chinese azalea</name>
    <name type="synonym">Azalea mollis</name>
    <dbReference type="NCBI Taxonomy" id="49168"/>
    <lineage>
        <taxon>Eukaryota</taxon>
        <taxon>Viridiplantae</taxon>
        <taxon>Streptophyta</taxon>
        <taxon>Embryophyta</taxon>
        <taxon>Tracheophyta</taxon>
        <taxon>Spermatophyta</taxon>
        <taxon>Magnoliopsida</taxon>
        <taxon>eudicotyledons</taxon>
        <taxon>Gunneridae</taxon>
        <taxon>Pentapetalae</taxon>
        <taxon>asterids</taxon>
        <taxon>Ericales</taxon>
        <taxon>Ericaceae</taxon>
        <taxon>Ericoideae</taxon>
        <taxon>Rhodoreae</taxon>
        <taxon>Rhododendron</taxon>
    </lineage>
</organism>
<sequence>MPQISYIPQVKNNVILKINQEFDTLNVVQNFYNNYAKESGFATRAHSSKRNGDKEIVRKEYVCYKEGHSVHKKPCRK</sequence>
<protein>
    <submittedName>
        <fullName evidence="1">Uncharacterized protein</fullName>
    </submittedName>
</protein>
<proteinExistence type="predicted"/>
<comment type="caution">
    <text evidence="1">The sequence shown here is derived from an EMBL/GenBank/DDBJ whole genome shotgun (WGS) entry which is preliminary data.</text>
</comment>
<evidence type="ECO:0000313" key="2">
    <source>
        <dbReference type="Proteomes" id="UP001062846"/>
    </source>
</evidence>
<reference evidence="1" key="1">
    <citation type="submission" date="2022-02" db="EMBL/GenBank/DDBJ databases">
        <title>Plant Genome Project.</title>
        <authorList>
            <person name="Zhang R.-G."/>
        </authorList>
    </citation>
    <scope>NUCLEOTIDE SEQUENCE</scope>
    <source>
        <strain evidence="1">AT1</strain>
    </source>
</reference>
<keyword evidence="2" id="KW-1185">Reference proteome</keyword>
<dbReference type="Proteomes" id="UP001062846">
    <property type="component" value="Chromosome 5"/>
</dbReference>
<accession>A0ACC0NPY7</accession>